<dbReference type="SUPFAM" id="SSF103473">
    <property type="entry name" value="MFS general substrate transporter"/>
    <property type="match status" value="1"/>
</dbReference>
<evidence type="ECO:0000313" key="11">
    <source>
        <dbReference type="Proteomes" id="UP000094112"/>
    </source>
</evidence>
<keyword evidence="4 8" id="KW-0812">Transmembrane</keyword>
<evidence type="ECO:0000256" key="4">
    <source>
        <dbReference type="ARBA" id="ARBA00022692"/>
    </source>
</evidence>
<dbReference type="NCBIfam" id="TIGR00879">
    <property type="entry name" value="SP"/>
    <property type="match status" value="1"/>
</dbReference>
<feature type="transmembrane region" description="Helical" evidence="8">
    <location>
        <begin position="63"/>
        <end position="84"/>
    </location>
</feature>
<keyword evidence="11" id="KW-1185">Reference proteome</keyword>
<dbReference type="InterPro" id="IPR005828">
    <property type="entry name" value="MFS_sugar_transport-like"/>
</dbReference>
<dbReference type="Proteomes" id="UP000094112">
    <property type="component" value="Unassembled WGS sequence"/>
</dbReference>
<dbReference type="PANTHER" id="PTHR48022:SF72">
    <property type="entry name" value="MAJOR FACILITATOR SUPERFAMILY (MFS) PROFILE DOMAIN-CONTAINING PROTEIN-RELATED"/>
    <property type="match status" value="1"/>
</dbReference>
<keyword evidence="3 7" id="KW-0813">Transport</keyword>
<accession>A0A1E3PCA9</accession>
<dbReference type="PANTHER" id="PTHR48022">
    <property type="entry name" value="PLASTIDIC GLUCOSE TRANSPORTER 4"/>
    <property type="match status" value="1"/>
</dbReference>
<evidence type="ECO:0000256" key="3">
    <source>
        <dbReference type="ARBA" id="ARBA00022448"/>
    </source>
</evidence>
<organism evidence="10 11">
    <name type="scientific">Wickerhamomyces anomalus (strain ATCC 58044 / CBS 1984 / NCYC 433 / NRRL Y-366-8)</name>
    <name type="common">Yeast</name>
    <name type="synonym">Hansenula anomala</name>
    <dbReference type="NCBI Taxonomy" id="683960"/>
    <lineage>
        <taxon>Eukaryota</taxon>
        <taxon>Fungi</taxon>
        <taxon>Dikarya</taxon>
        <taxon>Ascomycota</taxon>
        <taxon>Saccharomycotina</taxon>
        <taxon>Saccharomycetes</taxon>
        <taxon>Phaffomycetales</taxon>
        <taxon>Wickerhamomycetaceae</taxon>
        <taxon>Wickerhamomyces</taxon>
    </lineage>
</organism>
<comment type="subcellular location">
    <subcellularLocation>
        <location evidence="1">Membrane</location>
        <topology evidence="1">Multi-pass membrane protein</topology>
    </subcellularLocation>
</comment>
<evidence type="ECO:0000259" key="9">
    <source>
        <dbReference type="PROSITE" id="PS50850"/>
    </source>
</evidence>
<evidence type="ECO:0000256" key="2">
    <source>
        <dbReference type="ARBA" id="ARBA00010992"/>
    </source>
</evidence>
<dbReference type="InterPro" id="IPR020846">
    <property type="entry name" value="MFS_dom"/>
</dbReference>
<dbReference type="InterPro" id="IPR036259">
    <property type="entry name" value="MFS_trans_sf"/>
</dbReference>
<dbReference type="GO" id="GO:0016020">
    <property type="term" value="C:membrane"/>
    <property type="evidence" value="ECO:0007669"/>
    <property type="project" value="UniProtKB-SubCell"/>
</dbReference>
<dbReference type="Gene3D" id="1.20.1250.20">
    <property type="entry name" value="MFS general substrate transporter like domains"/>
    <property type="match status" value="1"/>
</dbReference>
<gene>
    <name evidence="10" type="ORF">WICANDRAFT_77189</name>
</gene>
<feature type="domain" description="Major facilitator superfamily (MFS) profile" evidence="9">
    <location>
        <begin position="25"/>
        <end position="464"/>
    </location>
</feature>
<dbReference type="FunFam" id="1.20.1250.20:FF:000134">
    <property type="entry name" value="MFS sugar transporter protein"/>
    <property type="match status" value="1"/>
</dbReference>
<dbReference type="RefSeq" id="XP_019042242.1">
    <property type="nucleotide sequence ID" value="XM_019184514.1"/>
</dbReference>
<feature type="transmembrane region" description="Helical" evidence="8">
    <location>
        <begin position="181"/>
        <end position="204"/>
    </location>
</feature>
<dbReference type="PRINTS" id="PR00171">
    <property type="entry name" value="SUGRTRNSPORT"/>
</dbReference>
<keyword evidence="5 8" id="KW-1133">Transmembrane helix</keyword>
<dbReference type="OrthoDB" id="6133115at2759"/>
<proteinExistence type="inferred from homology"/>
<comment type="similarity">
    <text evidence="2 7">Belongs to the major facilitator superfamily. Sugar transporter (TC 2.A.1.1) family.</text>
</comment>
<keyword evidence="6 8" id="KW-0472">Membrane</keyword>
<feature type="transmembrane region" description="Helical" evidence="8">
    <location>
        <begin position="374"/>
        <end position="399"/>
    </location>
</feature>
<dbReference type="InterPro" id="IPR003663">
    <property type="entry name" value="Sugar/inositol_transpt"/>
</dbReference>
<evidence type="ECO:0000256" key="1">
    <source>
        <dbReference type="ARBA" id="ARBA00004141"/>
    </source>
</evidence>
<dbReference type="GO" id="GO:0005351">
    <property type="term" value="F:carbohydrate:proton symporter activity"/>
    <property type="evidence" value="ECO:0007669"/>
    <property type="project" value="TreeGrafter"/>
</dbReference>
<evidence type="ECO:0000313" key="10">
    <source>
        <dbReference type="EMBL" id="ODQ63035.1"/>
    </source>
</evidence>
<feature type="transmembrane region" description="Helical" evidence="8">
    <location>
        <begin position="344"/>
        <end position="362"/>
    </location>
</feature>
<dbReference type="InterPro" id="IPR050360">
    <property type="entry name" value="MFS_Sugar_Transporters"/>
</dbReference>
<dbReference type="Pfam" id="PF00083">
    <property type="entry name" value="Sugar_tr"/>
    <property type="match status" value="1"/>
</dbReference>
<name>A0A1E3PCA9_WICAA</name>
<evidence type="ECO:0000256" key="5">
    <source>
        <dbReference type="ARBA" id="ARBA00022989"/>
    </source>
</evidence>
<protein>
    <recommendedName>
        <fullName evidence="9">Major facilitator superfamily (MFS) profile domain-containing protein</fullName>
    </recommendedName>
</protein>
<feature type="transmembrane region" description="Helical" evidence="8">
    <location>
        <begin position="93"/>
        <end position="113"/>
    </location>
</feature>
<feature type="transmembrane region" description="Helical" evidence="8">
    <location>
        <begin position="119"/>
        <end position="138"/>
    </location>
</feature>
<sequence length="538" mass="60220">MMEYYTLIGEGRRFWKTGRQVSWAITLTCDIGFVLFGIKQGIIGNLIDGEDFLNTFGHPTGSYLGIIVSIFTLGCFFGCVINYFTGDIFGRRLTIVISMILAIIGVVLQFTAFSVPHFMIGRFIAGLSTGLVTSVIPMMQAEHARPEIRGNLVCSEALFVGVGLVYAYWLTYGLSFAGGAIAWRFPIATQVIFAVVILVMTLTIPESPRYLYMKGAKEKAKINLAYVFGRKENHPEIESLYQDIEESLMLEMKEGQFTWKRLFKKDTARTRQRVILAYMTMFAQQVGGINLVNYYITTVLINNVGLARNLAMILAGVSSICFTLGSLVPSLYGDKLGRRIPMTLGHASGGFSMMMISIMLSFQNREDLAAKTGAAAVAFFFIYQLTFGASVNCLPWVLIPELVPLQARARGTAIGVSANWLWNFVIVEITPVIIADIKWKSYLIFTFTNFAFAIMYFLFYPEIKQLSLESIDRLFAEKGQIFMGFVDTRDFRVTTNYDLESTVESAQLPTMSKQEVEYIEKAEISSIVDNNDSTGTEK</sequence>
<evidence type="ECO:0000256" key="6">
    <source>
        <dbReference type="ARBA" id="ARBA00023136"/>
    </source>
</evidence>
<dbReference type="PROSITE" id="PS50850">
    <property type="entry name" value="MFS"/>
    <property type="match status" value="1"/>
</dbReference>
<feature type="transmembrane region" description="Helical" evidence="8">
    <location>
        <begin position="274"/>
        <end position="297"/>
    </location>
</feature>
<dbReference type="STRING" id="683960.A0A1E3PCA9"/>
<feature type="transmembrane region" description="Helical" evidence="8">
    <location>
        <begin position="411"/>
        <end position="435"/>
    </location>
</feature>
<evidence type="ECO:0000256" key="8">
    <source>
        <dbReference type="SAM" id="Phobius"/>
    </source>
</evidence>
<feature type="transmembrane region" description="Helical" evidence="8">
    <location>
        <begin position="21"/>
        <end position="43"/>
    </location>
</feature>
<reference evidence="10 11" key="1">
    <citation type="journal article" date="2016" name="Proc. Natl. Acad. Sci. U.S.A.">
        <title>Comparative genomics of biotechnologically important yeasts.</title>
        <authorList>
            <person name="Riley R."/>
            <person name="Haridas S."/>
            <person name="Wolfe K.H."/>
            <person name="Lopes M.R."/>
            <person name="Hittinger C.T."/>
            <person name="Goeker M."/>
            <person name="Salamov A.A."/>
            <person name="Wisecaver J.H."/>
            <person name="Long T.M."/>
            <person name="Calvey C.H."/>
            <person name="Aerts A.L."/>
            <person name="Barry K.W."/>
            <person name="Choi C."/>
            <person name="Clum A."/>
            <person name="Coughlan A.Y."/>
            <person name="Deshpande S."/>
            <person name="Douglass A.P."/>
            <person name="Hanson S.J."/>
            <person name="Klenk H.-P."/>
            <person name="LaButti K.M."/>
            <person name="Lapidus A."/>
            <person name="Lindquist E.A."/>
            <person name="Lipzen A.M."/>
            <person name="Meier-Kolthoff J.P."/>
            <person name="Ohm R.A."/>
            <person name="Otillar R.P."/>
            <person name="Pangilinan J.L."/>
            <person name="Peng Y."/>
            <person name="Rokas A."/>
            <person name="Rosa C.A."/>
            <person name="Scheuner C."/>
            <person name="Sibirny A.A."/>
            <person name="Slot J.C."/>
            <person name="Stielow J.B."/>
            <person name="Sun H."/>
            <person name="Kurtzman C.P."/>
            <person name="Blackwell M."/>
            <person name="Grigoriev I.V."/>
            <person name="Jeffries T.W."/>
        </authorList>
    </citation>
    <scope>NUCLEOTIDE SEQUENCE [LARGE SCALE GENOMIC DNA]</scope>
    <source>
        <strain evidence="11">ATCC 58044 / CBS 1984 / NCYC 433 / NRRL Y-366-8</strain>
    </source>
</reference>
<dbReference type="EMBL" id="KV454208">
    <property type="protein sequence ID" value="ODQ63035.1"/>
    <property type="molecule type" value="Genomic_DNA"/>
</dbReference>
<dbReference type="AlphaFoldDB" id="A0A1E3PCA9"/>
<feature type="transmembrane region" description="Helical" evidence="8">
    <location>
        <begin position="150"/>
        <end position="169"/>
    </location>
</feature>
<feature type="transmembrane region" description="Helical" evidence="8">
    <location>
        <begin position="441"/>
        <end position="460"/>
    </location>
</feature>
<evidence type="ECO:0000256" key="7">
    <source>
        <dbReference type="RuleBase" id="RU003346"/>
    </source>
</evidence>
<feature type="transmembrane region" description="Helical" evidence="8">
    <location>
        <begin position="309"/>
        <end position="332"/>
    </location>
</feature>
<dbReference type="GeneID" id="30201760"/>